<dbReference type="Gene3D" id="3.10.450.50">
    <property type="match status" value="1"/>
</dbReference>
<sequence>MEDSIINKIIQQEKKLLDKTDSLSILVDLIDDEFIEIGSSATEYNKTAVVDWLKSNDQSERTGSSFKAHQLSEDMILLIYISSIKDTPISETKYATRSSIWRLRDNRWRMIFHQGTPIK</sequence>
<evidence type="ECO:0000313" key="5">
    <source>
        <dbReference type="Proteomes" id="UP000254476"/>
    </source>
</evidence>
<dbReference type="InterPro" id="IPR027843">
    <property type="entry name" value="DUF4440"/>
</dbReference>
<dbReference type="OrthoDB" id="121974at2"/>
<evidence type="ECO:0000313" key="3">
    <source>
        <dbReference type="EMBL" id="STX40693.1"/>
    </source>
</evidence>
<keyword evidence="4" id="KW-1185">Reference proteome</keyword>
<dbReference type="EMBL" id="UGOB01000001">
    <property type="protein sequence ID" value="STX40693.1"/>
    <property type="molecule type" value="Genomic_DNA"/>
</dbReference>
<feature type="domain" description="DUF4440" evidence="1">
    <location>
        <begin position="24"/>
        <end position="110"/>
    </location>
</feature>
<dbReference type="AlphaFoldDB" id="A0A378IZ08"/>
<gene>
    <name evidence="2" type="ORF">Lgra_1273</name>
    <name evidence="3" type="ORF">NCTC12388_00010</name>
</gene>
<dbReference type="RefSeq" id="WP_058498425.1">
    <property type="nucleotide sequence ID" value="NZ_CAAAHW010000010.1"/>
</dbReference>
<reference evidence="3 5" key="2">
    <citation type="submission" date="2018-06" db="EMBL/GenBank/DDBJ databases">
        <authorList>
            <consortium name="Pathogen Informatics"/>
            <person name="Doyle S."/>
        </authorList>
    </citation>
    <scope>NUCLEOTIDE SEQUENCE [LARGE SCALE GENOMIC DNA]</scope>
    <source>
        <strain evidence="3 5">NCTC12388</strain>
    </source>
</reference>
<evidence type="ECO:0000259" key="1">
    <source>
        <dbReference type="Pfam" id="PF14534"/>
    </source>
</evidence>
<accession>A0A378IZ08</accession>
<dbReference type="Proteomes" id="UP000054691">
    <property type="component" value="Unassembled WGS sequence"/>
</dbReference>
<dbReference type="EMBL" id="LNYE01000020">
    <property type="protein sequence ID" value="KTD11815.1"/>
    <property type="molecule type" value="Genomic_DNA"/>
</dbReference>
<reference evidence="2 4" key="1">
    <citation type="submission" date="2015-11" db="EMBL/GenBank/DDBJ databases">
        <title>Genomic analysis of 38 Legionella species identifies large and diverse effector repertoires.</title>
        <authorList>
            <person name="Burstein D."/>
            <person name="Amaro F."/>
            <person name="Zusman T."/>
            <person name="Lifshitz Z."/>
            <person name="Cohen O."/>
            <person name="Gilbert J.A."/>
            <person name="Pupko T."/>
            <person name="Shuman H.A."/>
            <person name="Segal G."/>
        </authorList>
    </citation>
    <scope>NUCLEOTIDE SEQUENCE [LARGE SCALE GENOMIC DNA]</scope>
    <source>
        <strain evidence="2 4">Lyon 8420412</strain>
    </source>
</reference>
<evidence type="ECO:0000313" key="2">
    <source>
        <dbReference type="EMBL" id="KTD11815.1"/>
    </source>
</evidence>
<proteinExistence type="predicted"/>
<evidence type="ECO:0000313" key="4">
    <source>
        <dbReference type="Proteomes" id="UP000054691"/>
    </source>
</evidence>
<dbReference type="SUPFAM" id="SSF54427">
    <property type="entry name" value="NTF2-like"/>
    <property type="match status" value="1"/>
</dbReference>
<dbReference type="InterPro" id="IPR032710">
    <property type="entry name" value="NTF2-like_dom_sf"/>
</dbReference>
<name>A0A378IZ08_9GAMM</name>
<protein>
    <submittedName>
        <fullName evidence="3">Uncharacterized protein conserved in bacteria</fullName>
    </submittedName>
</protein>
<organism evidence="3 5">
    <name type="scientific">Legionella gratiana</name>
    <dbReference type="NCBI Taxonomy" id="45066"/>
    <lineage>
        <taxon>Bacteria</taxon>
        <taxon>Pseudomonadati</taxon>
        <taxon>Pseudomonadota</taxon>
        <taxon>Gammaproteobacteria</taxon>
        <taxon>Legionellales</taxon>
        <taxon>Legionellaceae</taxon>
        <taxon>Legionella</taxon>
    </lineage>
</organism>
<dbReference type="STRING" id="45066.Lgra_1273"/>
<dbReference type="Pfam" id="PF14534">
    <property type="entry name" value="DUF4440"/>
    <property type="match status" value="1"/>
</dbReference>
<dbReference type="Proteomes" id="UP000254476">
    <property type="component" value="Unassembled WGS sequence"/>
</dbReference>